<evidence type="ECO:0000256" key="6">
    <source>
        <dbReference type="SAM" id="Phobius"/>
    </source>
</evidence>
<keyword evidence="2" id="KW-1003">Cell membrane</keyword>
<feature type="transmembrane region" description="Helical" evidence="6">
    <location>
        <begin position="109"/>
        <end position="130"/>
    </location>
</feature>
<protein>
    <submittedName>
        <fullName evidence="7">ABC transporter permease</fullName>
    </submittedName>
</protein>
<dbReference type="Pfam" id="PF02653">
    <property type="entry name" value="BPD_transp_2"/>
    <property type="match status" value="1"/>
</dbReference>
<sequence length="343" mass="35100">MMTLGNIRIVAIIGGSAAFLISASIFLAAIGRPPLTTLSQMVLYAFGDSYSLSESLVKATPILLCALAVILPARLGLITVGGEGQLYFGALTGTAIVVGFPAAPMLVLLPAMILAGAAGGAAWSGFAGLLRARCNVNETISTLLMNYIAVLLVNYLTYGAWKDPASLGWPATMMFPPAAVVPSVFGSRVHAGLIVGIVAAILLHIAVTHTRWGIALRVLAGNRKVAAMAGFDFVKQTLMVMAIGGALAGFAGICETSAIQGRLQAGISVGYGLTGFLVAWLSGQNFLRAVPIAILIGGLIAAGDALQLYSKIPSASATILQGLLFIAALAASGLAGRRAVRHG</sequence>
<comment type="subcellular location">
    <subcellularLocation>
        <location evidence="1">Cell membrane</location>
        <topology evidence="1">Multi-pass membrane protein</topology>
    </subcellularLocation>
</comment>
<feature type="transmembrane region" description="Helical" evidence="6">
    <location>
        <begin position="265"/>
        <end position="282"/>
    </location>
</feature>
<gene>
    <name evidence="7" type="ORF">HAV00_00425</name>
</gene>
<reference evidence="7 8" key="1">
    <citation type="journal article" date="2020" name="Int. J. Syst. Evol. Microbiol.">
        <title>Description and complete genome sequences of Bradyrhizobium symbiodeficiens sp. nov., a non-symbiotic bacterium associated with legumes native to Canada.</title>
        <authorList>
            <person name="Bromfield E.S.P."/>
            <person name="Cloutier S."/>
            <person name="Nguyen H.D.T."/>
        </authorList>
    </citation>
    <scope>NUCLEOTIDE SEQUENCE [LARGE SCALE GENOMIC DNA]</scope>
    <source>
        <strain evidence="7 8">101S1MB</strain>
    </source>
</reference>
<accession>A0A6G8ZXQ2</accession>
<name>A0A6G8ZXQ2_9BRAD</name>
<dbReference type="GO" id="GO:0005886">
    <property type="term" value="C:plasma membrane"/>
    <property type="evidence" value="ECO:0007669"/>
    <property type="project" value="UniProtKB-SubCell"/>
</dbReference>
<organism evidence="7 8">
    <name type="scientific">Bradyrhizobium symbiodeficiens</name>
    <dbReference type="NCBI Taxonomy" id="1404367"/>
    <lineage>
        <taxon>Bacteria</taxon>
        <taxon>Pseudomonadati</taxon>
        <taxon>Pseudomonadota</taxon>
        <taxon>Alphaproteobacteria</taxon>
        <taxon>Hyphomicrobiales</taxon>
        <taxon>Nitrobacteraceae</taxon>
        <taxon>Bradyrhizobium</taxon>
    </lineage>
</organism>
<dbReference type="CDD" id="cd06580">
    <property type="entry name" value="TM_PBP1_transp_TpRbsC_like"/>
    <property type="match status" value="1"/>
</dbReference>
<feature type="transmembrane region" description="Helical" evidence="6">
    <location>
        <begin position="189"/>
        <end position="207"/>
    </location>
</feature>
<evidence type="ECO:0000256" key="5">
    <source>
        <dbReference type="ARBA" id="ARBA00023136"/>
    </source>
</evidence>
<feature type="transmembrane region" description="Helical" evidence="6">
    <location>
        <begin position="85"/>
        <end position="103"/>
    </location>
</feature>
<evidence type="ECO:0000313" key="8">
    <source>
        <dbReference type="Proteomes" id="UP000500895"/>
    </source>
</evidence>
<evidence type="ECO:0000256" key="1">
    <source>
        <dbReference type="ARBA" id="ARBA00004651"/>
    </source>
</evidence>
<dbReference type="InterPro" id="IPR001851">
    <property type="entry name" value="ABC_transp_permease"/>
</dbReference>
<evidence type="ECO:0000256" key="2">
    <source>
        <dbReference type="ARBA" id="ARBA00022475"/>
    </source>
</evidence>
<keyword evidence="5 6" id="KW-0472">Membrane</keyword>
<feature type="transmembrane region" description="Helical" evidence="6">
    <location>
        <begin position="7"/>
        <end position="30"/>
    </location>
</feature>
<dbReference type="RefSeq" id="WP_166466378.1">
    <property type="nucleotide sequence ID" value="NZ_CP050066.2"/>
</dbReference>
<evidence type="ECO:0000313" key="7">
    <source>
        <dbReference type="EMBL" id="QIP04805.1"/>
    </source>
</evidence>
<dbReference type="AlphaFoldDB" id="A0A6G8ZXQ2"/>
<dbReference type="PANTHER" id="PTHR47089">
    <property type="entry name" value="ABC TRANSPORTER, PERMEASE PROTEIN"/>
    <property type="match status" value="1"/>
</dbReference>
<feature type="transmembrane region" description="Helical" evidence="6">
    <location>
        <begin position="142"/>
        <end position="161"/>
    </location>
</feature>
<dbReference type="PANTHER" id="PTHR47089:SF1">
    <property type="entry name" value="GUANOSINE ABC TRANSPORTER PERMEASE PROTEIN NUPP"/>
    <property type="match status" value="1"/>
</dbReference>
<dbReference type="GO" id="GO:0022857">
    <property type="term" value="F:transmembrane transporter activity"/>
    <property type="evidence" value="ECO:0007669"/>
    <property type="project" value="InterPro"/>
</dbReference>
<dbReference type="EMBL" id="CP050066">
    <property type="protein sequence ID" value="QIP04805.1"/>
    <property type="molecule type" value="Genomic_DNA"/>
</dbReference>
<dbReference type="Proteomes" id="UP000500895">
    <property type="component" value="Chromosome"/>
</dbReference>
<keyword evidence="4 6" id="KW-1133">Transmembrane helix</keyword>
<proteinExistence type="predicted"/>
<feature type="transmembrane region" description="Helical" evidence="6">
    <location>
        <begin position="238"/>
        <end position="259"/>
    </location>
</feature>
<evidence type="ECO:0000256" key="4">
    <source>
        <dbReference type="ARBA" id="ARBA00022989"/>
    </source>
</evidence>
<feature type="transmembrane region" description="Helical" evidence="6">
    <location>
        <begin position="50"/>
        <end position="73"/>
    </location>
</feature>
<keyword evidence="3 6" id="KW-0812">Transmembrane</keyword>
<feature type="transmembrane region" description="Helical" evidence="6">
    <location>
        <begin position="289"/>
        <end position="309"/>
    </location>
</feature>
<feature type="transmembrane region" description="Helical" evidence="6">
    <location>
        <begin position="315"/>
        <end position="335"/>
    </location>
</feature>
<evidence type="ECO:0000256" key="3">
    <source>
        <dbReference type="ARBA" id="ARBA00022692"/>
    </source>
</evidence>